<accession>A0ACC1K8X3</accession>
<evidence type="ECO:0000313" key="1">
    <source>
        <dbReference type="EMBL" id="KAJ2775789.1"/>
    </source>
</evidence>
<evidence type="ECO:0000313" key="2">
    <source>
        <dbReference type="Proteomes" id="UP001140234"/>
    </source>
</evidence>
<reference evidence="1" key="1">
    <citation type="submission" date="2022-07" db="EMBL/GenBank/DDBJ databases">
        <title>Phylogenomic reconstructions and comparative analyses of Kickxellomycotina fungi.</title>
        <authorList>
            <person name="Reynolds N.K."/>
            <person name="Stajich J.E."/>
            <person name="Barry K."/>
            <person name="Grigoriev I.V."/>
            <person name="Crous P."/>
            <person name="Smith M.E."/>
        </authorList>
    </citation>
    <scope>NUCLEOTIDE SEQUENCE</scope>
    <source>
        <strain evidence="1">CBS 109366</strain>
    </source>
</reference>
<organism evidence="1 2">
    <name type="scientific">Coemansia nantahalensis</name>
    <dbReference type="NCBI Taxonomy" id="2789366"/>
    <lineage>
        <taxon>Eukaryota</taxon>
        <taxon>Fungi</taxon>
        <taxon>Fungi incertae sedis</taxon>
        <taxon>Zoopagomycota</taxon>
        <taxon>Kickxellomycotina</taxon>
        <taxon>Kickxellomycetes</taxon>
        <taxon>Kickxellales</taxon>
        <taxon>Kickxellaceae</taxon>
        <taxon>Coemansia</taxon>
    </lineage>
</organism>
<dbReference type="EMBL" id="JANBUJ010000002">
    <property type="protein sequence ID" value="KAJ2775789.1"/>
    <property type="molecule type" value="Genomic_DNA"/>
</dbReference>
<keyword evidence="2" id="KW-1185">Reference proteome</keyword>
<proteinExistence type="predicted"/>
<comment type="caution">
    <text evidence="1">The sequence shown here is derived from an EMBL/GenBank/DDBJ whole genome shotgun (WGS) entry which is preliminary data.</text>
</comment>
<gene>
    <name evidence="1" type="ORF">IWQ57_000199</name>
</gene>
<name>A0ACC1K8X3_9FUNG</name>
<sequence length="216" mass="23201">MTPEEVRAAQRARVLADGGRVLKFTNNGGELYFRYYFPQPEALTWTKLVDGLRVLYSITSPKMYIRYADADGTKITVNDSAGLAIMLQDTKASDVIRIEVFDPEGMDVDAGPRPPGSGTPTTPHAGLQMPMPMFDQQPGFPGLDDTRPHSVISARPNAGPMPQPPPLLQSAGPVPHFPPQGVGAGPIPVHAASQVYNQLNASSGTLPPPRPQKPLD</sequence>
<dbReference type="Proteomes" id="UP001140234">
    <property type="component" value="Unassembled WGS sequence"/>
</dbReference>
<protein>
    <submittedName>
        <fullName evidence="1">Uncharacterized protein</fullName>
    </submittedName>
</protein>